<feature type="domain" description="NADAR" evidence="3">
    <location>
        <begin position="466"/>
        <end position="615"/>
    </location>
</feature>
<evidence type="ECO:0000256" key="1">
    <source>
        <dbReference type="SAM" id="Coils"/>
    </source>
</evidence>
<name>A0A9D4BAF7_DREPO</name>
<feature type="compositionally biased region" description="Polar residues" evidence="2">
    <location>
        <begin position="868"/>
        <end position="887"/>
    </location>
</feature>
<evidence type="ECO:0000313" key="5">
    <source>
        <dbReference type="Proteomes" id="UP000828390"/>
    </source>
</evidence>
<feature type="non-terminal residue" evidence="4">
    <location>
        <position position="1"/>
    </location>
</feature>
<reference evidence="4" key="1">
    <citation type="journal article" date="2019" name="bioRxiv">
        <title>The Genome of the Zebra Mussel, Dreissena polymorpha: A Resource for Invasive Species Research.</title>
        <authorList>
            <person name="McCartney M.A."/>
            <person name="Auch B."/>
            <person name="Kono T."/>
            <person name="Mallez S."/>
            <person name="Zhang Y."/>
            <person name="Obille A."/>
            <person name="Becker A."/>
            <person name="Abrahante J.E."/>
            <person name="Garbe J."/>
            <person name="Badalamenti J.P."/>
            <person name="Herman A."/>
            <person name="Mangelson H."/>
            <person name="Liachko I."/>
            <person name="Sullivan S."/>
            <person name="Sone E.D."/>
            <person name="Koren S."/>
            <person name="Silverstein K.A.T."/>
            <person name="Beckman K.B."/>
            <person name="Gohl D.M."/>
        </authorList>
    </citation>
    <scope>NUCLEOTIDE SEQUENCE</scope>
    <source>
        <strain evidence="4">Duluth1</strain>
        <tissue evidence="4">Whole animal</tissue>
    </source>
</reference>
<feature type="region of interest" description="Disordered" evidence="2">
    <location>
        <begin position="945"/>
        <end position="984"/>
    </location>
</feature>
<dbReference type="NCBIfam" id="TIGR02464">
    <property type="entry name" value="ribofla_fusion"/>
    <property type="match status" value="1"/>
</dbReference>
<feature type="region of interest" description="Disordered" evidence="2">
    <location>
        <begin position="756"/>
        <end position="813"/>
    </location>
</feature>
<dbReference type="Gene3D" id="1.10.357.40">
    <property type="entry name" value="YbiA-like"/>
    <property type="match status" value="1"/>
</dbReference>
<proteinExistence type="predicted"/>
<evidence type="ECO:0000259" key="3">
    <source>
        <dbReference type="Pfam" id="PF08719"/>
    </source>
</evidence>
<feature type="region of interest" description="Disordered" evidence="2">
    <location>
        <begin position="868"/>
        <end position="894"/>
    </location>
</feature>
<dbReference type="CDD" id="cd15457">
    <property type="entry name" value="NADAR"/>
    <property type="match status" value="1"/>
</dbReference>
<evidence type="ECO:0000313" key="4">
    <source>
        <dbReference type="EMBL" id="KAH3695301.1"/>
    </source>
</evidence>
<dbReference type="InterPro" id="IPR037238">
    <property type="entry name" value="YbiA-like_sf"/>
</dbReference>
<dbReference type="AlphaFoldDB" id="A0A9D4BAF7"/>
<dbReference type="SUPFAM" id="SSF143990">
    <property type="entry name" value="YbiA-like"/>
    <property type="match status" value="1"/>
</dbReference>
<comment type="caution">
    <text evidence="4">The sequence shown here is derived from an EMBL/GenBank/DDBJ whole genome shotgun (WGS) entry which is preliminary data.</text>
</comment>
<dbReference type="Pfam" id="PF08719">
    <property type="entry name" value="NADAR"/>
    <property type="match status" value="1"/>
</dbReference>
<feature type="compositionally biased region" description="Basic and acidic residues" evidence="2">
    <location>
        <begin position="764"/>
        <end position="813"/>
    </location>
</feature>
<dbReference type="InterPro" id="IPR012816">
    <property type="entry name" value="NADAR"/>
</dbReference>
<feature type="compositionally biased region" description="Basic and acidic residues" evidence="2">
    <location>
        <begin position="332"/>
        <end position="342"/>
    </location>
</feature>
<dbReference type="EMBL" id="JAIWYP010000016">
    <property type="protein sequence ID" value="KAH3695301.1"/>
    <property type="molecule type" value="Genomic_DNA"/>
</dbReference>
<organism evidence="4 5">
    <name type="scientific">Dreissena polymorpha</name>
    <name type="common">Zebra mussel</name>
    <name type="synonym">Mytilus polymorpha</name>
    <dbReference type="NCBI Taxonomy" id="45954"/>
    <lineage>
        <taxon>Eukaryota</taxon>
        <taxon>Metazoa</taxon>
        <taxon>Spiralia</taxon>
        <taxon>Lophotrochozoa</taxon>
        <taxon>Mollusca</taxon>
        <taxon>Bivalvia</taxon>
        <taxon>Autobranchia</taxon>
        <taxon>Heteroconchia</taxon>
        <taxon>Euheterodonta</taxon>
        <taxon>Imparidentia</taxon>
        <taxon>Neoheterodontei</taxon>
        <taxon>Myida</taxon>
        <taxon>Dreissenoidea</taxon>
        <taxon>Dreissenidae</taxon>
        <taxon>Dreissena</taxon>
    </lineage>
</organism>
<protein>
    <recommendedName>
        <fullName evidence="3">NADAR domain-containing protein</fullName>
    </recommendedName>
</protein>
<keyword evidence="5" id="KW-1185">Reference proteome</keyword>
<feature type="compositionally biased region" description="Basic and acidic residues" evidence="2">
    <location>
        <begin position="973"/>
        <end position="984"/>
    </location>
</feature>
<feature type="compositionally biased region" description="Basic and acidic residues" evidence="2">
    <location>
        <begin position="952"/>
        <end position="962"/>
    </location>
</feature>
<gene>
    <name evidence="4" type="ORF">DPMN_082758</name>
</gene>
<feature type="coiled-coil region" evidence="1">
    <location>
        <begin position="173"/>
        <end position="263"/>
    </location>
</feature>
<feature type="compositionally biased region" description="Polar residues" evidence="2">
    <location>
        <begin position="295"/>
        <end position="331"/>
    </location>
</feature>
<keyword evidence="1" id="KW-0175">Coiled coil</keyword>
<evidence type="ECO:0000256" key="2">
    <source>
        <dbReference type="SAM" id="MobiDB-lite"/>
    </source>
</evidence>
<reference evidence="4" key="2">
    <citation type="submission" date="2020-11" db="EMBL/GenBank/DDBJ databases">
        <authorList>
            <person name="McCartney M.A."/>
            <person name="Auch B."/>
            <person name="Kono T."/>
            <person name="Mallez S."/>
            <person name="Becker A."/>
            <person name="Gohl D.M."/>
            <person name="Silverstein K.A.T."/>
            <person name="Koren S."/>
            <person name="Bechman K.B."/>
            <person name="Herman A."/>
            <person name="Abrahante J.E."/>
            <person name="Garbe J."/>
        </authorList>
    </citation>
    <scope>NUCLEOTIDE SEQUENCE</scope>
    <source>
        <strain evidence="4">Duluth1</strain>
        <tissue evidence="4">Whole animal</tissue>
    </source>
</reference>
<accession>A0A9D4BAF7</accession>
<dbReference type="Proteomes" id="UP000828390">
    <property type="component" value="Unassembled WGS sequence"/>
</dbReference>
<sequence length="984" mass="113348">RQEICNVDNDINKQSSGVETFEKVFSDIRSAEKEMILCIQEPNDKRSLEEKTAIFQSSLRQAEKMFKHQDYNFRCLLKRSCFLEALNDRQEKTIQMERGLYEELMKECEMLKSQISTDHSSELLPIAKSLEDMRKICVKNEETLVKEMDLLQQDIAHREEQNRKLNLSLQSVKSCSNEDRNKLQRQIETQEEHIIILKKKKKILQNRLNTLNETVEVLRRESALTLGVKSEPSHQLELLIEKETQLEQELDETQKDLNNHQMLLSVYEVMEKKTKEMSSVELKADGEDVLHTCKSTKTQLDSSNETSILMTDNARSSGGNSTDIESLNTASKKQEKTNNEHDNVDVTYQEEEAVKADSSKTEFNKAFVKSQEAVKTESFKTDCVTHQEEAVKVGNLLIIDSGISSNVDSGCPEVTTKTPDHLDGQTKKKEKKHFMKRFFSFATYNFSFEDEEHKENIKHAMEKFEYFWLKDDVFSQLHESKFEVRGQIFCNAEQYMMYMKADLFGDDRTAKKIMKTSDPKKIKALGRKVFNFHEPMWRAHCLDVVRTANLAKFSQNKKLKEKLFKTHPKILVKASPYDKIWGIGLAADEPEAFVDTKWKGSNFLGYILTEVRDQLMCEEGQITAENKMVFLKSLKEAYCAELVSWEPTQWHDAHGRSSDDTCDKSMVIQSKGDQQSAQDLNNGVGSFGDKLLVYKDRPGFRNKHNKAQSTEKHSTSSGFTQNSYDEFFPEISEDQLSLFKKKRLVEKMKMKVGFDMEEAGASNNRKENRNKEHEQPKQHVFSSDKDDALGRTSEETKSKSKNTVEIHKEESRDANETIAVEYKDRANVLLNVSEFKSETRNIPNDEAIFAKAEKDNDDEHQDKMNSMLSELQSEPTKTNESSKSNSGDVVEHEDKTNKLLNSFRNISSIGNSSNDGAPYNNFLDNERDVAVQPIDVERKPKEKLYETVGLTNKDEKKQPDKKVQKHYPGTAKKVTESNTKKKKK</sequence>
<feature type="coiled-coil region" evidence="1">
    <location>
        <begin position="87"/>
        <end position="114"/>
    </location>
</feature>
<feature type="region of interest" description="Disordered" evidence="2">
    <location>
        <begin position="295"/>
        <end position="342"/>
    </location>
</feature>
<feature type="region of interest" description="Disordered" evidence="2">
    <location>
        <begin position="700"/>
        <end position="721"/>
    </location>
</feature>